<feature type="binding site" evidence="4">
    <location>
        <position position="144"/>
    </location>
    <ligand>
        <name>D-ribulose 5-phosphate</name>
        <dbReference type="ChEBI" id="CHEBI:58121"/>
    </ligand>
</feature>
<feature type="binding site" evidence="4">
    <location>
        <position position="107"/>
    </location>
    <ligand>
        <name>D-ribulose 5-phosphate</name>
        <dbReference type="ChEBI" id="CHEBI:58121"/>
    </ligand>
</feature>
<dbReference type="Gene3D" id="3.40.1400.10">
    <property type="entry name" value="Sugar-phosphate isomerase, RpiB/LacA/LacB"/>
    <property type="match status" value="1"/>
</dbReference>
<evidence type="ECO:0000256" key="4">
    <source>
        <dbReference type="PIRSR" id="PIRSR005384-2"/>
    </source>
</evidence>
<dbReference type="Proteomes" id="UP000240572">
    <property type="component" value="Unassembled WGS sequence"/>
</dbReference>
<reference evidence="5 6" key="1">
    <citation type="submission" date="2018-03" db="EMBL/GenBank/DDBJ databases">
        <title>Genomic Encyclopedia of Type Strains, Phase III (KMG-III): the genomes of soil and plant-associated and newly described type strains.</title>
        <authorList>
            <person name="Whitman W."/>
        </authorList>
    </citation>
    <scope>NUCLEOTIDE SEQUENCE [LARGE SCALE GENOMIC DNA]</scope>
    <source>
        <strain evidence="5 6">CGMCC 1.12700</strain>
    </source>
</reference>
<dbReference type="PANTHER" id="PTHR30345:SF0">
    <property type="entry name" value="DNA DAMAGE-REPAIR_TOLERATION PROTEIN DRT102"/>
    <property type="match status" value="1"/>
</dbReference>
<proteinExistence type="inferred from homology"/>
<dbReference type="AlphaFoldDB" id="A0A2P8D4C1"/>
<feature type="binding site" evidence="4">
    <location>
        <begin position="16"/>
        <end position="17"/>
    </location>
    <ligand>
        <name>D-ribulose 5-phosphate</name>
        <dbReference type="ChEBI" id="CHEBI:58121"/>
    </ligand>
</feature>
<protein>
    <submittedName>
        <fullName evidence="5">Ribose 5-phosphate isomerase B</fullName>
    </submittedName>
</protein>
<gene>
    <name evidence="5" type="ORF">B0I18_104113</name>
</gene>
<evidence type="ECO:0000256" key="3">
    <source>
        <dbReference type="PIRSR" id="PIRSR005384-1"/>
    </source>
</evidence>
<dbReference type="Pfam" id="PF02502">
    <property type="entry name" value="LacAB_rpiB"/>
    <property type="match status" value="1"/>
</dbReference>
<dbReference type="EMBL" id="PYGD01000004">
    <property type="protein sequence ID" value="PSK92019.1"/>
    <property type="molecule type" value="Genomic_DNA"/>
</dbReference>
<sequence length="148" mass="16362">MQTTFNTSLPIAIGSDHAGFKYKEQLKQYLIQKGMTVEDKGTFSEESTDYPDYAHPVATMVEEGAAAAGILICGSGNGVCMTANKHQGIRAALCWNEELAMLARQHNNANVLCMPERFVDYATAQKMAELFLSTPFEGGRHERRVEKI</sequence>
<comment type="similarity">
    <text evidence="1">Belongs to the LacAB/RpiB family.</text>
</comment>
<dbReference type="NCBIfam" id="NF004051">
    <property type="entry name" value="PRK05571.1"/>
    <property type="match status" value="1"/>
</dbReference>
<dbReference type="InterPro" id="IPR036569">
    <property type="entry name" value="RpiB_LacA_LacB_sf"/>
</dbReference>
<dbReference type="InterPro" id="IPR004785">
    <property type="entry name" value="RpiB"/>
</dbReference>
<evidence type="ECO:0000256" key="2">
    <source>
        <dbReference type="ARBA" id="ARBA00023235"/>
    </source>
</evidence>
<dbReference type="OrthoDB" id="1778624at2"/>
<comment type="caution">
    <text evidence="5">The sequence shown here is derived from an EMBL/GenBank/DDBJ whole genome shotgun (WGS) entry which is preliminary data.</text>
</comment>
<dbReference type="PIRSF" id="PIRSF005384">
    <property type="entry name" value="RpiB_LacA_B"/>
    <property type="match status" value="1"/>
</dbReference>
<dbReference type="GO" id="GO:0004751">
    <property type="term" value="F:ribose-5-phosphate isomerase activity"/>
    <property type="evidence" value="ECO:0007669"/>
    <property type="project" value="TreeGrafter"/>
</dbReference>
<accession>A0A2P8D4C1</accession>
<evidence type="ECO:0000256" key="1">
    <source>
        <dbReference type="ARBA" id="ARBA00008754"/>
    </source>
</evidence>
<dbReference type="NCBIfam" id="TIGR00689">
    <property type="entry name" value="rpiB_lacA_lacB"/>
    <property type="match status" value="1"/>
</dbReference>
<feature type="binding site" evidence="4">
    <location>
        <position position="140"/>
    </location>
    <ligand>
        <name>D-ribulose 5-phosphate</name>
        <dbReference type="ChEBI" id="CHEBI:58121"/>
    </ligand>
</feature>
<dbReference type="NCBIfam" id="TIGR01120">
    <property type="entry name" value="rpiB"/>
    <property type="match status" value="1"/>
</dbReference>
<dbReference type="SUPFAM" id="SSF89623">
    <property type="entry name" value="Ribose/Galactose isomerase RpiB/AlsB"/>
    <property type="match status" value="1"/>
</dbReference>
<keyword evidence="2 5" id="KW-0413">Isomerase</keyword>
<dbReference type="GO" id="GO:0019316">
    <property type="term" value="P:D-allose catabolic process"/>
    <property type="evidence" value="ECO:0007669"/>
    <property type="project" value="TreeGrafter"/>
</dbReference>
<keyword evidence="6" id="KW-1185">Reference proteome</keyword>
<evidence type="ECO:0000313" key="6">
    <source>
        <dbReference type="Proteomes" id="UP000240572"/>
    </source>
</evidence>
<dbReference type="InterPro" id="IPR003500">
    <property type="entry name" value="RpiB_LacA_LacB"/>
</dbReference>
<name>A0A2P8D4C1_9BACT</name>
<feature type="active site" description="Proton donor" evidence="3">
    <location>
        <position position="106"/>
    </location>
</feature>
<organism evidence="5 6">
    <name type="scientific">Taibaiella chishuiensis</name>
    <dbReference type="NCBI Taxonomy" id="1434707"/>
    <lineage>
        <taxon>Bacteria</taxon>
        <taxon>Pseudomonadati</taxon>
        <taxon>Bacteroidota</taxon>
        <taxon>Chitinophagia</taxon>
        <taxon>Chitinophagales</taxon>
        <taxon>Chitinophagaceae</taxon>
        <taxon>Taibaiella</taxon>
    </lineage>
</organism>
<dbReference type="RefSeq" id="WP_106523096.1">
    <property type="nucleotide sequence ID" value="NZ_PYGD01000004.1"/>
</dbReference>
<dbReference type="PANTHER" id="PTHR30345">
    <property type="entry name" value="RIBOSE-5-PHOSPHATE ISOMERASE B"/>
    <property type="match status" value="1"/>
</dbReference>
<dbReference type="GO" id="GO:0009052">
    <property type="term" value="P:pentose-phosphate shunt, non-oxidative branch"/>
    <property type="evidence" value="ECO:0007669"/>
    <property type="project" value="TreeGrafter"/>
</dbReference>
<feature type="binding site" evidence="4">
    <location>
        <position position="117"/>
    </location>
    <ligand>
        <name>D-ribulose 5-phosphate</name>
        <dbReference type="ChEBI" id="CHEBI:58121"/>
    </ligand>
</feature>
<feature type="binding site" evidence="4">
    <location>
        <begin position="74"/>
        <end position="78"/>
    </location>
    <ligand>
        <name>D-ribulose 5-phosphate</name>
        <dbReference type="ChEBI" id="CHEBI:58121"/>
    </ligand>
</feature>
<feature type="active site" description="Proton acceptor" evidence="3">
    <location>
        <position position="73"/>
    </location>
</feature>
<evidence type="ECO:0000313" key="5">
    <source>
        <dbReference type="EMBL" id="PSK92019.1"/>
    </source>
</evidence>